<reference evidence="2 3" key="1">
    <citation type="submission" date="2017-04" db="EMBL/GenBank/DDBJ databases">
        <title>Accumulation and expression of multiple antibiotic resistance genes in Arcobacter cryaerophilus that thrives in sewage.</title>
        <authorList>
            <person name="Millar J.A."/>
            <person name="Raghavan R."/>
        </authorList>
    </citation>
    <scope>NUCLEOTIDE SEQUENCE [LARGE SCALE GENOMIC DNA]</scope>
    <source>
        <strain evidence="2 3">AZT-1</strain>
    </source>
</reference>
<dbReference type="EMBL" id="LNTC01000283">
    <property type="protein sequence ID" value="OQR40646.1"/>
    <property type="molecule type" value="Genomic_DNA"/>
</dbReference>
<feature type="non-terminal residue" evidence="2">
    <location>
        <position position="143"/>
    </location>
</feature>
<dbReference type="Proteomes" id="UP000192599">
    <property type="component" value="Unassembled WGS sequence"/>
</dbReference>
<comment type="caution">
    <text evidence="2">The sequence shown here is derived from an EMBL/GenBank/DDBJ whole genome shotgun (WGS) entry which is preliminary data.</text>
</comment>
<evidence type="ECO:0000313" key="2">
    <source>
        <dbReference type="EMBL" id="OQR40646.1"/>
    </source>
</evidence>
<dbReference type="PANTHER" id="PTHR30595">
    <property type="entry name" value="GLPR-RELATED TRANSCRIPTIONAL REPRESSOR"/>
    <property type="match status" value="1"/>
</dbReference>
<dbReference type="Gene3D" id="3.30.950.30">
    <property type="entry name" value="Schlafen, AAA domain"/>
    <property type="match status" value="1"/>
</dbReference>
<dbReference type="InterPro" id="IPR007421">
    <property type="entry name" value="Schlafen_AlbA_2_dom"/>
</dbReference>
<sequence>MHKLLESQTVEFKQIWKDEYLKTICAFANSEGGILYIGLNDDAEILGVENIEELIELLPNKINNRLGLVVDIILKNSNNKNYLEVKVNKTYAPISYNGKFYIRSGSNTIELNGGNLTNFLLKKYGKTWDDVAEERFTLDEIDL</sequence>
<name>A0A1V9V9A3_9BACT</name>
<accession>A0A1V9V9A3</accession>
<dbReference type="AlphaFoldDB" id="A0A1V9V9A3"/>
<proteinExistence type="predicted"/>
<feature type="domain" description="Schlafen AlbA-2" evidence="1">
    <location>
        <begin position="6"/>
        <end position="111"/>
    </location>
</feature>
<dbReference type="InterPro" id="IPR038461">
    <property type="entry name" value="Schlafen_AlbA_2_dom_sf"/>
</dbReference>
<gene>
    <name evidence="2" type="ORF">AS859_10440</name>
</gene>
<protein>
    <submittedName>
        <fullName evidence="2">AAA family ATPase</fullName>
    </submittedName>
</protein>
<organism evidence="2 3">
    <name type="scientific">Aliarcobacter cryaerophilus</name>
    <dbReference type="NCBI Taxonomy" id="28198"/>
    <lineage>
        <taxon>Bacteria</taxon>
        <taxon>Pseudomonadati</taxon>
        <taxon>Campylobacterota</taxon>
        <taxon>Epsilonproteobacteria</taxon>
        <taxon>Campylobacterales</taxon>
        <taxon>Arcobacteraceae</taxon>
        <taxon>Aliarcobacter</taxon>
    </lineage>
</organism>
<evidence type="ECO:0000313" key="3">
    <source>
        <dbReference type="Proteomes" id="UP000192599"/>
    </source>
</evidence>
<evidence type="ECO:0000259" key="1">
    <source>
        <dbReference type="Pfam" id="PF04326"/>
    </source>
</evidence>
<dbReference type="Pfam" id="PF04326">
    <property type="entry name" value="SLFN_AlbA_2"/>
    <property type="match status" value="1"/>
</dbReference>
<dbReference type="PANTHER" id="PTHR30595:SF6">
    <property type="entry name" value="SCHLAFEN ALBA-2 DOMAIN-CONTAINING PROTEIN"/>
    <property type="match status" value="1"/>
</dbReference>